<accession>A0A7Z0QSX3</accession>
<feature type="region of interest" description="Disordered" evidence="1">
    <location>
        <begin position="52"/>
        <end position="93"/>
    </location>
</feature>
<dbReference type="EMBL" id="JACCJZ010000019">
    <property type="protein sequence ID" value="NYZ63479.1"/>
    <property type="molecule type" value="Genomic_DNA"/>
</dbReference>
<comment type="caution">
    <text evidence="2">The sequence shown here is derived from an EMBL/GenBank/DDBJ whole genome shotgun (WGS) entry which is preliminary data.</text>
</comment>
<dbReference type="Pfam" id="PF11445">
    <property type="entry name" value="DUF2894"/>
    <property type="match status" value="1"/>
</dbReference>
<reference evidence="2 3" key="1">
    <citation type="submission" date="2020-07" db="EMBL/GenBank/DDBJ databases">
        <title>isolation of Luteimonas sp. SJ-16.</title>
        <authorList>
            <person name="Huang X.-X."/>
            <person name="Xu L."/>
            <person name="Sun J.-Q."/>
        </authorList>
    </citation>
    <scope>NUCLEOTIDE SEQUENCE [LARGE SCALE GENOMIC DNA]</scope>
    <source>
        <strain evidence="2 3">SJ-16</strain>
    </source>
</reference>
<evidence type="ECO:0000256" key="1">
    <source>
        <dbReference type="SAM" id="MobiDB-lite"/>
    </source>
</evidence>
<name>A0A7Z0QSX3_9GAMM</name>
<keyword evidence="3" id="KW-1185">Reference proteome</keyword>
<protein>
    <submittedName>
        <fullName evidence="2">DUF2894 domain-containing protein</fullName>
    </submittedName>
</protein>
<feature type="compositionally biased region" description="Basic residues" evidence="1">
    <location>
        <begin position="218"/>
        <end position="229"/>
    </location>
</feature>
<feature type="region of interest" description="Disordered" evidence="1">
    <location>
        <begin position="207"/>
        <end position="229"/>
    </location>
</feature>
<dbReference type="InterPro" id="IPR021549">
    <property type="entry name" value="DUF2894"/>
</dbReference>
<dbReference type="Proteomes" id="UP000589896">
    <property type="component" value="Unassembled WGS sequence"/>
</dbReference>
<dbReference type="AlphaFoldDB" id="A0A7Z0QSX3"/>
<evidence type="ECO:0000313" key="3">
    <source>
        <dbReference type="Proteomes" id="UP000589896"/>
    </source>
</evidence>
<gene>
    <name evidence="2" type="ORF">H0E82_12030</name>
</gene>
<sequence length="229" mass="24622">MDALLDAWRARGADRTDPVRFHRIAALQRRAAARTGPARQALEARLATLVQADGHGPDGQGAASARPQADATDDDVQAGSLRRTGAPAIPKRGPDASALGALLEAMAADAPNAGGHDAFHLQRAAYPELPALEDFRQLWSALRTGNQVRRSLKPPTDDAGPLNSGRLVHRALTLMRGLSPEYLRQFLAYADTLSWLETLQDARVLTGAEPTPLASGKPRAKARPRKRKE</sequence>
<organism evidence="2 3">
    <name type="scientific">Luteimonas deserti</name>
    <dbReference type="NCBI Taxonomy" id="2752306"/>
    <lineage>
        <taxon>Bacteria</taxon>
        <taxon>Pseudomonadati</taxon>
        <taxon>Pseudomonadota</taxon>
        <taxon>Gammaproteobacteria</taxon>
        <taxon>Lysobacterales</taxon>
        <taxon>Lysobacteraceae</taxon>
        <taxon>Luteimonas</taxon>
    </lineage>
</organism>
<proteinExistence type="predicted"/>
<evidence type="ECO:0000313" key="2">
    <source>
        <dbReference type="EMBL" id="NYZ63479.1"/>
    </source>
</evidence>